<keyword evidence="1" id="KW-0378">Hydrolase</keyword>
<dbReference type="GO" id="GO:0008967">
    <property type="term" value="F:phosphoglycolate phosphatase activity"/>
    <property type="evidence" value="ECO:0007669"/>
    <property type="project" value="TreeGrafter"/>
</dbReference>
<dbReference type="EMBL" id="BONU01000003">
    <property type="protein sequence ID" value="GIG72259.1"/>
    <property type="molecule type" value="Genomic_DNA"/>
</dbReference>
<dbReference type="PANTHER" id="PTHR43434:SF1">
    <property type="entry name" value="PHOSPHOGLYCOLATE PHOSPHATASE"/>
    <property type="match status" value="1"/>
</dbReference>
<protein>
    <submittedName>
        <fullName evidence="1">Hydrolase</fullName>
    </submittedName>
</protein>
<proteinExistence type="predicted"/>
<dbReference type="GO" id="GO:0005829">
    <property type="term" value="C:cytosol"/>
    <property type="evidence" value="ECO:0007669"/>
    <property type="project" value="TreeGrafter"/>
</dbReference>
<dbReference type="GO" id="GO:0006281">
    <property type="term" value="P:DNA repair"/>
    <property type="evidence" value="ECO:0007669"/>
    <property type="project" value="TreeGrafter"/>
</dbReference>
<dbReference type="SUPFAM" id="SSF56784">
    <property type="entry name" value="HAD-like"/>
    <property type="match status" value="1"/>
</dbReference>
<dbReference type="InterPro" id="IPR036412">
    <property type="entry name" value="HAD-like_sf"/>
</dbReference>
<keyword evidence="2" id="KW-1185">Reference proteome</keyword>
<accession>A0A8J3PKL3</accession>
<sequence length="236" mass="25131">MNVISHAGLGSVMRHTKNLLLDFDGPICSIFAGRPASLIASEIRELIRDHDDSVPEHLLEQDDPLQLLGVTPLLGNVALMQQADEVLRQAEIDAAGTAEGTPHLLDVLQAAREKGLSLGVVSNNSVEAVMAYLERHGLASNFVTVVGRYKGMDPRLLKPNSHLVVRAMMRMDAPHWSTTLVGDSATDIAAAHSASIRCVGYANKPGKRGRLAAAGADAVVESMAELARTIAPMSAM</sequence>
<dbReference type="Proteomes" id="UP000653674">
    <property type="component" value="Unassembled WGS sequence"/>
</dbReference>
<name>A0A8J3PKL3_9ACTN</name>
<dbReference type="AlphaFoldDB" id="A0A8J3PKL3"/>
<dbReference type="InterPro" id="IPR050155">
    <property type="entry name" value="HAD-like_hydrolase_sf"/>
</dbReference>
<reference evidence="1" key="1">
    <citation type="submission" date="2021-01" db="EMBL/GenBank/DDBJ databases">
        <title>Whole genome shotgun sequence of Planosporangium flavigriseum NBRC 105377.</title>
        <authorList>
            <person name="Komaki H."/>
            <person name="Tamura T."/>
        </authorList>
    </citation>
    <scope>NUCLEOTIDE SEQUENCE</scope>
    <source>
        <strain evidence="1">NBRC 105377</strain>
    </source>
</reference>
<comment type="caution">
    <text evidence="1">The sequence shown here is derived from an EMBL/GenBank/DDBJ whole genome shotgun (WGS) entry which is preliminary data.</text>
</comment>
<gene>
    <name evidence="1" type="ORF">Pfl04_06630</name>
</gene>
<dbReference type="Gene3D" id="3.40.50.1000">
    <property type="entry name" value="HAD superfamily/HAD-like"/>
    <property type="match status" value="1"/>
</dbReference>
<dbReference type="PANTHER" id="PTHR43434">
    <property type="entry name" value="PHOSPHOGLYCOLATE PHOSPHATASE"/>
    <property type="match status" value="1"/>
</dbReference>
<evidence type="ECO:0000313" key="2">
    <source>
        <dbReference type="Proteomes" id="UP000653674"/>
    </source>
</evidence>
<evidence type="ECO:0000313" key="1">
    <source>
        <dbReference type="EMBL" id="GIG72259.1"/>
    </source>
</evidence>
<dbReference type="Pfam" id="PF13419">
    <property type="entry name" value="HAD_2"/>
    <property type="match status" value="1"/>
</dbReference>
<organism evidence="1 2">
    <name type="scientific">Planosporangium flavigriseum</name>
    <dbReference type="NCBI Taxonomy" id="373681"/>
    <lineage>
        <taxon>Bacteria</taxon>
        <taxon>Bacillati</taxon>
        <taxon>Actinomycetota</taxon>
        <taxon>Actinomycetes</taxon>
        <taxon>Micromonosporales</taxon>
        <taxon>Micromonosporaceae</taxon>
        <taxon>Planosporangium</taxon>
    </lineage>
</organism>
<dbReference type="InterPro" id="IPR023214">
    <property type="entry name" value="HAD_sf"/>
</dbReference>
<dbReference type="InterPro" id="IPR041492">
    <property type="entry name" value="HAD_2"/>
</dbReference>